<keyword evidence="1" id="KW-0812">Transmembrane</keyword>
<sequence length="97" mass="11528">MEYSWVQLSHLPDEILMIIFKKLHNIWLLYSLIGVNKRLNRIAHDSIFTNCLTLLRFLPVPLIVFYALPRYLVYPLPDPIIDPFCLQILPEIHNKIE</sequence>
<protein>
    <recommendedName>
        <fullName evidence="2">F-box domain-containing protein</fullName>
    </recommendedName>
</protein>
<evidence type="ECO:0000313" key="5">
    <source>
        <dbReference type="Proteomes" id="UP000663854"/>
    </source>
</evidence>
<dbReference type="Proteomes" id="UP000663870">
    <property type="component" value="Unassembled WGS sequence"/>
</dbReference>
<dbReference type="EMBL" id="CAJNOH010004856">
    <property type="protein sequence ID" value="CAF1382191.1"/>
    <property type="molecule type" value="Genomic_DNA"/>
</dbReference>
<gene>
    <name evidence="4" type="ORF">JXQ802_LOCUS50063</name>
    <name evidence="3" type="ORF">PYM288_LOCUS33913</name>
</gene>
<dbReference type="PROSITE" id="PS50181">
    <property type="entry name" value="FBOX"/>
    <property type="match status" value="1"/>
</dbReference>
<reference evidence="3" key="1">
    <citation type="submission" date="2021-02" db="EMBL/GenBank/DDBJ databases">
        <authorList>
            <person name="Nowell W R."/>
        </authorList>
    </citation>
    <scope>NUCLEOTIDE SEQUENCE</scope>
</reference>
<comment type="caution">
    <text evidence="3">The sequence shown here is derived from an EMBL/GenBank/DDBJ whole genome shotgun (WGS) entry which is preliminary data.</text>
</comment>
<keyword evidence="1" id="KW-0472">Membrane</keyword>
<feature type="transmembrane region" description="Helical" evidence="1">
    <location>
        <begin position="15"/>
        <end position="35"/>
    </location>
</feature>
<evidence type="ECO:0000313" key="6">
    <source>
        <dbReference type="Proteomes" id="UP000663870"/>
    </source>
</evidence>
<evidence type="ECO:0000313" key="3">
    <source>
        <dbReference type="EMBL" id="CAF1382191.1"/>
    </source>
</evidence>
<evidence type="ECO:0000259" key="2">
    <source>
        <dbReference type="PROSITE" id="PS50181"/>
    </source>
</evidence>
<dbReference type="SUPFAM" id="SSF81383">
    <property type="entry name" value="F-box domain"/>
    <property type="match status" value="1"/>
</dbReference>
<proteinExistence type="predicted"/>
<evidence type="ECO:0000313" key="4">
    <source>
        <dbReference type="EMBL" id="CAF1616611.1"/>
    </source>
</evidence>
<evidence type="ECO:0000256" key="1">
    <source>
        <dbReference type="SAM" id="Phobius"/>
    </source>
</evidence>
<dbReference type="InterPro" id="IPR001810">
    <property type="entry name" value="F-box_dom"/>
</dbReference>
<dbReference type="EMBL" id="CAJNOL010006316">
    <property type="protein sequence ID" value="CAF1616611.1"/>
    <property type="molecule type" value="Genomic_DNA"/>
</dbReference>
<accession>A0A815JJY7</accession>
<feature type="domain" description="F-box" evidence="2">
    <location>
        <begin position="5"/>
        <end position="51"/>
    </location>
</feature>
<dbReference type="AlphaFoldDB" id="A0A815JJY7"/>
<name>A0A815JJY7_9BILA</name>
<dbReference type="Pfam" id="PF12937">
    <property type="entry name" value="F-box-like"/>
    <property type="match status" value="1"/>
</dbReference>
<keyword evidence="1" id="KW-1133">Transmembrane helix</keyword>
<keyword evidence="6" id="KW-1185">Reference proteome</keyword>
<dbReference type="Proteomes" id="UP000663854">
    <property type="component" value="Unassembled WGS sequence"/>
</dbReference>
<dbReference type="InterPro" id="IPR036047">
    <property type="entry name" value="F-box-like_dom_sf"/>
</dbReference>
<feature type="transmembrane region" description="Helical" evidence="1">
    <location>
        <begin position="47"/>
        <end position="68"/>
    </location>
</feature>
<dbReference type="Gene3D" id="1.20.1280.50">
    <property type="match status" value="1"/>
</dbReference>
<organism evidence="3 5">
    <name type="scientific">Rotaria sordida</name>
    <dbReference type="NCBI Taxonomy" id="392033"/>
    <lineage>
        <taxon>Eukaryota</taxon>
        <taxon>Metazoa</taxon>
        <taxon>Spiralia</taxon>
        <taxon>Gnathifera</taxon>
        <taxon>Rotifera</taxon>
        <taxon>Eurotatoria</taxon>
        <taxon>Bdelloidea</taxon>
        <taxon>Philodinida</taxon>
        <taxon>Philodinidae</taxon>
        <taxon>Rotaria</taxon>
    </lineage>
</organism>